<accession>A0A1M2VSP2</accession>
<name>A0A1M2VSP2_TRAPU</name>
<dbReference type="AlphaFoldDB" id="A0A1M2VSP2"/>
<feature type="compositionally biased region" description="Low complexity" evidence="1">
    <location>
        <begin position="8"/>
        <end position="23"/>
    </location>
</feature>
<sequence length="112" mass="11454">MSNNAGQAAPTAAKAESVPAAAATDDSEHLHVDRCLRALLTNVLPKAKSVMSDTSTLAEDKKQDKKTASSSPKGGKPASSSKDVQLDSASAFAKEAAKKGWAAPTATRPTFG</sequence>
<comment type="caution">
    <text evidence="2">The sequence shown here is derived from an EMBL/GenBank/DDBJ whole genome shotgun (WGS) entry which is preliminary data.</text>
</comment>
<evidence type="ECO:0000313" key="2">
    <source>
        <dbReference type="EMBL" id="OJT10560.1"/>
    </source>
</evidence>
<dbReference type="OrthoDB" id="2757352at2759"/>
<organism evidence="2 3">
    <name type="scientific">Trametes pubescens</name>
    <name type="common">White-rot fungus</name>
    <dbReference type="NCBI Taxonomy" id="154538"/>
    <lineage>
        <taxon>Eukaryota</taxon>
        <taxon>Fungi</taxon>
        <taxon>Dikarya</taxon>
        <taxon>Basidiomycota</taxon>
        <taxon>Agaricomycotina</taxon>
        <taxon>Agaricomycetes</taxon>
        <taxon>Polyporales</taxon>
        <taxon>Polyporaceae</taxon>
        <taxon>Trametes</taxon>
    </lineage>
</organism>
<protein>
    <submittedName>
        <fullName evidence="2">Uncharacterized protein</fullName>
    </submittedName>
</protein>
<reference evidence="2 3" key="1">
    <citation type="submission" date="2016-10" db="EMBL/GenBank/DDBJ databases">
        <title>Genome sequence of the basidiomycete white-rot fungus Trametes pubescens.</title>
        <authorList>
            <person name="Makela M.R."/>
            <person name="Granchi Z."/>
            <person name="Peng M."/>
            <person name="De Vries R.P."/>
            <person name="Grigoriev I."/>
            <person name="Riley R."/>
            <person name="Hilden K."/>
        </authorList>
    </citation>
    <scope>NUCLEOTIDE SEQUENCE [LARGE SCALE GENOMIC DNA]</scope>
    <source>
        <strain evidence="2 3">FBCC735</strain>
    </source>
</reference>
<feature type="region of interest" description="Disordered" evidence="1">
    <location>
        <begin position="1"/>
        <end position="29"/>
    </location>
</feature>
<proteinExistence type="predicted"/>
<evidence type="ECO:0000256" key="1">
    <source>
        <dbReference type="SAM" id="MobiDB-lite"/>
    </source>
</evidence>
<keyword evidence="3" id="KW-1185">Reference proteome</keyword>
<feature type="compositionally biased region" description="Basic and acidic residues" evidence="1">
    <location>
        <begin position="58"/>
        <end position="67"/>
    </location>
</feature>
<feature type="compositionally biased region" description="Low complexity" evidence="1">
    <location>
        <begin position="68"/>
        <end position="81"/>
    </location>
</feature>
<gene>
    <name evidence="2" type="ORF">TRAPUB_12998</name>
</gene>
<dbReference type="EMBL" id="MNAD01000773">
    <property type="protein sequence ID" value="OJT10560.1"/>
    <property type="molecule type" value="Genomic_DNA"/>
</dbReference>
<evidence type="ECO:0000313" key="3">
    <source>
        <dbReference type="Proteomes" id="UP000184267"/>
    </source>
</evidence>
<dbReference type="Proteomes" id="UP000184267">
    <property type="component" value="Unassembled WGS sequence"/>
</dbReference>
<feature type="region of interest" description="Disordered" evidence="1">
    <location>
        <begin position="47"/>
        <end position="112"/>
    </location>
</feature>